<evidence type="ECO:0000313" key="3">
    <source>
        <dbReference type="Proteomes" id="UP000276133"/>
    </source>
</evidence>
<accession>A0A3M7SK51</accession>
<organism evidence="2 3">
    <name type="scientific">Brachionus plicatilis</name>
    <name type="common">Marine rotifer</name>
    <name type="synonym">Brachionus muelleri</name>
    <dbReference type="NCBI Taxonomy" id="10195"/>
    <lineage>
        <taxon>Eukaryota</taxon>
        <taxon>Metazoa</taxon>
        <taxon>Spiralia</taxon>
        <taxon>Gnathifera</taxon>
        <taxon>Rotifera</taxon>
        <taxon>Eurotatoria</taxon>
        <taxon>Monogononta</taxon>
        <taxon>Pseudotrocha</taxon>
        <taxon>Ploima</taxon>
        <taxon>Brachionidae</taxon>
        <taxon>Brachionus</taxon>
    </lineage>
</organism>
<dbReference type="Proteomes" id="UP000276133">
    <property type="component" value="Unassembled WGS sequence"/>
</dbReference>
<dbReference type="AlphaFoldDB" id="A0A3M7SK51"/>
<protein>
    <recommendedName>
        <fullName evidence="1">CCHC-type domain-containing protein</fullName>
    </recommendedName>
</protein>
<feature type="domain" description="CCHC-type" evidence="1">
    <location>
        <begin position="211"/>
        <end position="227"/>
    </location>
</feature>
<dbReference type="InterPro" id="IPR001878">
    <property type="entry name" value="Znf_CCHC"/>
</dbReference>
<gene>
    <name evidence="2" type="ORF">BpHYR1_048556</name>
</gene>
<dbReference type="GO" id="GO:0003676">
    <property type="term" value="F:nucleic acid binding"/>
    <property type="evidence" value="ECO:0007669"/>
    <property type="project" value="InterPro"/>
</dbReference>
<name>A0A3M7SK51_BRAPC</name>
<dbReference type="InterPro" id="IPR036875">
    <property type="entry name" value="Znf_CCHC_sf"/>
</dbReference>
<dbReference type="SMART" id="SM00343">
    <property type="entry name" value="ZnF_C2HC"/>
    <property type="match status" value="2"/>
</dbReference>
<proteinExistence type="predicted"/>
<evidence type="ECO:0000313" key="2">
    <source>
        <dbReference type="EMBL" id="RNA35898.1"/>
    </source>
</evidence>
<sequence>MSRAISTNKEEIPRWNFKNSLKLNLKKLEKPVNHQVIFELLDQVLSQFQKNQITSIYNFASNKFWIIEFNSTLKLNHLFECPVKLNDQEFKLEDANKVKDPRKYCTFRIHFLPTNFNTQLLHNFFNVLKINGLKIEEISEETYKDSTIKNGVKRVKISFPKDADPIIQSLSGPTVMYGLKCVFNIAGQKPKCYFCNDDGHNIAKCPLKHSICGKCQQKGHLTQKCSLAEKLKSLERNKIDYSDLFINESEETEPSTNIEY</sequence>
<reference evidence="2 3" key="1">
    <citation type="journal article" date="2018" name="Sci. Rep.">
        <title>Genomic signatures of local adaptation to the degree of environmental predictability in rotifers.</title>
        <authorList>
            <person name="Franch-Gras L."/>
            <person name="Hahn C."/>
            <person name="Garcia-Roger E.M."/>
            <person name="Carmona M.J."/>
            <person name="Serra M."/>
            <person name="Gomez A."/>
        </authorList>
    </citation>
    <scope>NUCLEOTIDE SEQUENCE [LARGE SCALE GENOMIC DNA]</scope>
    <source>
        <strain evidence="2">HYR1</strain>
    </source>
</reference>
<keyword evidence="3" id="KW-1185">Reference proteome</keyword>
<dbReference type="Gene3D" id="4.10.60.10">
    <property type="entry name" value="Zinc finger, CCHC-type"/>
    <property type="match status" value="1"/>
</dbReference>
<comment type="caution">
    <text evidence="2">The sequence shown here is derived from an EMBL/GenBank/DDBJ whole genome shotgun (WGS) entry which is preliminary data.</text>
</comment>
<dbReference type="EMBL" id="REGN01001276">
    <property type="protein sequence ID" value="RNA35898.1"/>
    <property type="molecule type" value="Genomic_DNA"/>
</dbReference>
<dbReference type="GO" id="GO:0008270">
    <property type="term" value="F:zinc ion binding"/>
    <property type="evidence" value="ECO:0007669"/>
    <property type="project" value="InterPro"/>
</dbReference>
<feature type="domain" description="CCHC-type" evidence="1">
    <location>
        <begin position="191"/>
        <end position="207"/>
    </location>
</feature>
<evidence type="ECO:0000259" key="1">
    <source>
        <dbReference type="SMART" id="SM00343"/>
    </source>
</evidence>
<dbReference type="OrthoDB" id="3863715at2759"/>
<dbReference type="SUPFAM" id="SSF57756">
    <property type="entry name" value="Retrovirus zinc finger-like domains"/>
    <property type="match status" value="1"/>
</dbReference>